<reference evidence="2 3" key="1">
    <citation type="journal article" date="2018" name="Nat. Ecol. Evol.">
        <title>Shark genomes provide insights into elasmobranch evolution and the origin of vertebrates.</title>
        <authorList>
            <person name="Hara Y"/>
            <person name="Yamaguchi K"/>
            <person name="Onimaru K"/>
            <person name="Kadota M"/>
            <person name="Koyanagi M"/>
            <person name="Keeley SD"/>
            <person name="Tatsumi K"/>
            <person name="Tanaka K"/>
            <person name="Motone F"/>
            <person name="Kageyama Y"/>
            <person name="Nozu R"/>
            <person name="Adachi N"/>
            <person name="Nishimura O"/>
            <person name="Nakagawa R"/>
            <person name="Tanegashima C"/>
            <person name="Kiyatake I"/>
            <person name="Matsumoto R"/>
            <person name="Murakumo K"/>
            <person name="Nishida K"/>
            <person name="Terakita A"/>
            <person name="Kuratani S"/>
            <person name="Sato K"/>
            <person name="Hyodo S Kuraku.S."/>
        </authorList>
    </citation>
    <scope>NUCLEOTIDE SEQUENCE [LARGE SCALE GENOMIC DNA]</scope>
</reference>
<dbReference type="GO" id="GO:0030299">
    <property type="term" value="P:intestinal cholesterol absorption"/>
    <property type="evidence" value="ECO:0007669"/>
    <property type="project" value="TreeGrafter"/>
</dbReference>
<evidence type="ECO:0000313" key="3">
    <source>
        <dbReference type="Proteomes" id="UP000287033"/>
    </source>
</evidence>
<dbReference type="Proteomes" id="UP000287033">
    <property type="component" value="Unassembled WGS sequence"/>
</dbReference>
<accession>A0A401T945</accession>
<keyword evidence="1" id="KW-0732">Signal</keyword>
<dbReference type="GO" id="GO:0015485">
    <property type="term" value="F:cholesterol binding"/>
    <property type="evidence" value="ECO:0007669"/>
    <property type="project" value="TreeGrafter"/>
</dbReference>
<dbReference type="PANTHER" id="PTHR45727">
    <property type="entry name" value="NPC INTRACELLULAR CHOLESTEROL TRANSPORTER 1"/>
    <property type="match status" value="1"/>
</dbReference>
<feature type="non-terminal residue" evidence="2">
    <location>
        <position position="1"/>
    </location>
</feature>
<gene>
    <name evidence="2" type="ORF">chiPu_0023125</name>
</gene>
<feature type="chain" id="PRO_5019292992" description="NPCL1 protein" evidence="1">
    <location>
        <begin position="24"/>
        <end position="94"/>
    </location>
</feature>
<evidence type="ECO:0008006" key="4">
    <source>
        <dbReference type="Google" id="ProtNLM"/>
    </source>
</evidence>
<sequence length="94" mass="10499">IVLFLFMLCAAIFLTLHVRVGLNQELSLPKGSYMLDYFAALNKYFEVGVPVYFVTTAGYNFSTVDGMNGVCSSVGCYNNSMTQKIQYATRFPQV</sequence>
<dbReference type="AlphaFoldDB" id="A0A401T945"/>
<evidence type="ECO:0000313" key="2">
    <source>
        <dbReference type="EMBL" id="GCC39171.1"/>
    </source>
</evidence>
<dbReference type="PANTHER" id="PTHR45727:SF3">
    <property type="entry name" value="NPC1-LIKE INTRACELLULAR CHOLESTEROL TRANSPORTER 1"/>
    <property type="match status" value="1"/>
</dbReference>
<dbReference type="GO" id="GO:0015918">
    <property type="term" value="P:sterol transport"/>
    <property type="evidence" value="ECO:0007669"/>
    <property type="project" value="TreeGrafter"/>
</dbReference>
<dbReference type="STRING" id="137246.A0A401T945"/>
<comment type="caution">
    <text evidence="2">The sequence shown here is derived from an EMBL/GenBank/DDBJ whole genome shotgun (WGS) entry which is preliminary data.</text>
</comment>
<dbReference type="OMA" id="IIRPACC"/>
<keyword evidence="3" id="KW-1185">Reference proteome</keyword>
<dbReference type="EMBL" id="BEZZ01015740">
    <property type="protein sequence ID" value="GCC39171.1"/>
    <property type="molecule type" value="Genomic_DNA"/>
</dbReference>
<dbReference type="GO" id="GO:0005886">
    <property type="term" value="C:plasma membrane"/>
    <property type="evidence" value="ECO:0007669"/>
    <property type="project" value="TreeGrafter"/>
</dbReference>
<organism evidence="2 3">
    <name type="scientific">Chiloscyllium punctatum</name>
    <name type="common">Brownbanded bambooshark</name>
    <name type="synonym">Hemiscyllium punctatum</name>
    <dbReference type="NCBI Taxonomy" id="137246"/>
    <lineage>
        <taxon>Eukaryota</taxon>
        <taxon>Metazoa</taxon>
        <taxon>Chordata</taxon>
        <taxon>Craniata</taxon>
        <taxon>Vertebrata</taxon>
        <taxon>Chondrichthyes</taxon>
        <taxon>Elasmobranchii</taxon>
        <taxon>Galeomorphii</taxon>
        <taxon>Galeoidea</taxon>
        <taxon>Orectolobiformes</taxon>
        <taxon>Hemiscylliidae</taxon>
        <taxon>Chiloscyllium</taxon>
    </lineage>
</organism>
<feature type="signal peptide" evidence="1">
    <location>
        <begin position="1"/>
        <end position="23"/>
    </location>
</feature>
<evidence type="ECO:0000256" key="1">
    <source>
        <dbReference type="SAM" id="SignalP"/>
    </source>
</evidence>
<protein>
    <recommendedName>
        <fullName evidence="4">NPCL1 protein</fullName>
    </recommendedName>
</protein>
<name>A0A401T945_CHIPU</name>
<dbReference type="GO" id="GO:0042632">
    <property type="term" value="P:cholesterol homeostasis"/>
    <property type="evidence" value="ECO:0007669"/>
    <property type="project" value="TreeGrafter"/>
</dbReference>
<dbReference type="OrthoDB" id="6510177at2759"/>
<proteinExistence type="predicted"/>